<accession>A0A345PHM0</accession>
<comment type="catalytic activity">
    <reaction evidence="11 12">
        <text>uridine(1498) in 16S rRNA + S-adenosyl-L-methionine = N(3)-methyluridine(1498) in 16S rRNA + S-adenosyl-L-homocysteine + H(+)</text>
        <dbReference type="Rhea" id="RHEA:42920"/>
        <dbReference type="Rhea" id="RHEA-COMP:10283"/>
        <dbReference type="Rhea" id="RHEA-COMP:10284"/>
        <dbReference type="ChEBI" id="CHEBI:15378"/>
        <dbReference type="ChEBI" id="CHEBI:57856"/>
        <dbReference type="ChEBI" id="CHEBI:59789"/>
        <dbReference type="ChEBI" id="CHEBI:65315"/>
        <dbReference type="ChEBI" id="CHEBI:74502"/>
        <dbReference type="EC" id="2.1.1.193"/>
    </reaction>
</comment>
<evidence type="ECO:0000256" key="4">
    <source>
        <dbReference type="ARBA" id="ARBA00013673"/>
    </source>
</evidence>
<dbReference type="NCBIfam" id="TIGR00046">
    <property type="entry name" value="RsmE family RNA methyltransferase"/>
    <property type="match status" value="1"/>
</dbReference>
<evidence type="ECO:0000259" key="14">
    <source>
        <dbReference type="Pfam" id="PF20260"/>
    </source>
</evidence>
<evidence type="ECO:0000259" key="13">
    <source>
        <dbReference type="Pfam" id="PF04452"/>
    </source>
</evidence>
<dbReference type="NCBIfam" id="NF008691">
    <property type="entry name" value="PRK11713.1-4"/>
    <property type="match status" value="1"/>
</dbReference>
<keyword evidence="8 12" id="KW-0808">Transferase</keyword>
<evidence type="ECO:0000256" key="1">
    <source>
        <dbReference type="ARBA" id="ARBA00004496"/>
    </source>
</evidence>
<evidence type="ECO:0000256" key="9">
    <source>
        <dbReference type="ARBA" id="ARBA00022691"/>
    </source>
</evidence>
<comment type="function">
    <text evidence="10 12">Specifically methylates the N3 position of the uracil ring of uridine 1498 (m3U1498) in 16S rRNA. Acts on the fully assembled 30S ribosomal subunit.</text>
</comment>
<evidence type="ECO:0000256" key="5">
    <source>
        <dbReference type="ARBA" id="ARBA00022490"/>
    </source>
</evidence>
<evidence type="ECO:0000313" key="15">
    <source>
        <dbReference type="EMBL" id="AXI09500.1"/>
    </source>
</evidence>
<dbReference type="KEGG" id="ocn:CUC15_11470"/>
<dbReference type="Pfam" id="PF20260">
    <property type="entry name" value="PUA_4"/>
    <property type="match status" value="1"/>
</dbReference>
<evidence type="ECO:0000256" key="2">
    <source>
        <dbReference type="ARBA" id="ARBA00005528"/>
    </source>
</evidence>
<evidence type="ECO:0000256" key="6">
    <source>
        <dbReference type="ARBA" id="ARBA00022552"/>
    </source>
</evidence>
<dbReference type="InterPro" id="IPR029026">
    <property type="entry name" value="tRNA_m1G_MTases_N"/>
</dbReference>
<dbReference type="GO" id="GO:0070475">
    <property type="term" value="P:rRNA base methylation"/>
    <property type="evidence" value="ECO:0007669"/>
    <property type="project" value="TreeGrafter"/>
</dbReference>
<keyword evidence="16" id="KW-1185">Reference proteome</keyword>
<keyword evidence="9 12" id="KW-0949">S-adenosyl-L-methionine</keyword>
<evidence type="ECO:0000256" key="8">
    <source>
        <dbReference type="ARBA" id="ARBA00022679"/>
    </source>
</evidence>
<organism evidence="15 16">
    <name type="scientific">Oceanobacillus zhaokaii</name>
    <dbReference type="NCBI Taxonomy" id="2052660"/>
    <lineage>
        <taxon>Bacteria</taxon>
        <taxon>Bacillati</taxon>
        <taxon>Bacillota</taxon>
        <taxon>Bacilli</taxon>
        <taxon>Bacillales</taxon>
        <taxon>Bacillaceae</taxon>
        <taxon>Oceanobacillus</taxon>
    </lineage>
</organism>
<feature type="domain" description="Ribosomal RNA small subunit methyltransferase E PUA-like" evidence="14">
    <location>
        <begin position="18"/>
        <end position="62"/>
    </location>
</feature>
<dbReference type="GO" id="GO:0070042">
    <property type="term" value="F:rRNA (uridine-N3-)-methyltransferase activity"/>
    <property type="evidence" value="ECO:0007669"/>
    <property type="project" value="TreeGrafter"/>
</dbReference>
<dbReference type="NCBIfam" id="NF008692">
    <property type="entry name" value="PRK11713.1-5"/>
    <property type="match status" value="1"/>
</dbReference>
<dbReference type="EC" id="2.1.1.193" evidence="3 12"/>
<keyword evidence="7 12" id="KW-0489">Methyltransferase</keyword>
<dbReference type="Gene3D" id="3.40.1280.10">
    <property type="match status" value="1"/>
</dbReference>
<dbReference type="PANTHER" id="PTHR30027:SF3">
    <property type="entry name" value="16S RRNA (URACIL(1498)-N(3))-METHYLTRANSFERASE"/>
    <property type="match status" value="1"/>
</dbReference>
<comment type="similarity">
    <text evidence="2 12">Belongs to the RNA methyltransferase RsmE family.</text>
</comment>
<dbReference type="InterPro" id="IPR029028">
    <property type="entry name" value="Alpha/beta_knot_MTases"/>
</dbReference>
<dbReference type="SUPFAM" id="SSF88697">
    <property type="entry name" value="PUA domain-like"/>
    <property type="match status" value="1"/>
</dbReference>
<evidence type="ECO:0000256" key="7">
    <source>
        <dbReference type="ARBA" id="ARBA00022603"/>
    </source>
</evidence>
<name>A0A345PHM0_9BACI</name>
<feature type="domain" description="Ribosomal RNA small subunit methyltransferase E methyltransferase" evidence="13">
    <location>
        <begin position="73"/>
        <end position="242"/>
    </location>
</feature>
<dbReference type="InterPro" id="IPR046887">
    <property type="entry name" value="RsmE_PUA-like"/>
</dbReference>
<comment type="subcellular location">
    <subcellularLocation>
        <location evidence="1 12">Cytoplasm</location>
    </subcellularLocation>
</comment>
<protein>
    <recommendedName>
        <fullName evidence="4 12">Ribosomal RNA small subunit methyltransferase E</fullName>
        <ecNumber evidence="3 12">2.1.1.193</ecNumber>
    </recommendedName>
</protein>
<dbReference type="PANTHER" id="PTHR30027">
    <property type="entry name" value="RIBOSOMAL RNA SMALL SUBUNIT METHYLTRANSFERASE E"/>
    <property type="match status" value="1"/>
</dbReference>
<evidence type="ECO:0000256" key="11">
    <source>
        <dbReference type="ARBA" id="ARBA00047944"/>
    </source>
</evidence>
<gene>
    <name evidence="15" type="ORF">CUC15_11470</name>
</gene>
<evidence type="ECO:0000256" key="12">
    <source>
        <dbReference type="PIRNR" id="PIRNR015601"/>
    </source>
</evidence>
<dbReference type="SUPFAM" id="SSF75217">
    <property type="entry name" value="alpha/beta knot"/>
    <property type="match status" value="1"/>
</dbReference>
<dbReference type="AlphaFoldDB" id="A0A345PHM0"/>
<reference evidence="16" key="1">
    <citation type="submission" date="2017-11" db="EMBL/GenBank/DDBJ databases">
        <authorList>
            <person name="Zhu W."/>
        </authorList>
    </citation>
    <scope>NUCLEOTIDE SEQUENCE [LARGE SCALE GENOMIC DNA]</scope>
    <source>
        <strain evidence="16">160</strain>
    </source>
</reference>
<evidence type="ECO:0000313" key="16">
    <source>
        <dbReference type="Proteomes" id="UP000253908"/>
    </source>
</evidence>
<dbReference type="InterPro" id="IPR015947">
    <property type="entry name" value="PUA-like_sf"/>
</dbReference>
<keyword evidence="5 12" id="KW-0963">Cytoplasm</keyword>
<proteinExistence type="inferred from homology"/>
<evidence type="ECO:0000256" key="3">
    <source>
        <dbReference type="ARBA" id="ARBA00012328"/>
    </source>
</evidence>
<dbReference type="GO" id="GO:0005737">
    <property type="term" value="C:cytoplasm"/>
    <property type="evidence" value="ECO:0007669"/>
    <property type="project" value="UniProtKB-SubCell"/>
</dbReference>
<dbReference type="OrthoDB" id="9815641at2"/>
<evidence type="ECO:0000256" key="10">
    <source>
        <dbReference type="ARBA" id="ARBA00025699"/>
    </source>
</evidence>
<dbReference type="EMBL" id="CP024848">
    <property type="protein sequence ID" value="AXI09500.1"/>
    <property type="molecule type" value="Genomic_DNA"/>
</dbReference>
<sequence length="254" mass="28587">MQRYFIPQIDWQGNEISIKGDDAHHIIRVMRNQVGDQIICNHQDGNAAICEITSLNQNIVHAAVIDWKAETVELPIAVTIAQGLPKGDKFDLILQKGTELGASRFIPVKMDRSIVVWDGRKIEKKMARFEKIVKEASEQSHRNKIPEIVLPMTVAELIHESVNYDVKIFAYEEEAKVEAHQSFAGIVSRIVDNQKVLLCIGPEGGFSEQEAKKLKENGFHAVRLGPRILRTETASLYALASLSYHLEEINGNHD</sequence>
<dbReference type="InterPro" id="IPR046886">
    <property type="entry name" value="RsmE_MTase_dom"/>
</dbReference>
<dbReference type="Gene3D" id="2.40.240.20">
    <property type="entry name" value="Hypothetical PUA domain-like, domain 1"/>
    <property type="match status" value="1"/>
</dbReference>
<dbReference type="PIRSF" id="PIRSF015601">
    <property type="entry name" value="MTase_slr0722"/>
    <property type="match status" value="1"/>
</dbReference>
<dbReference type="Pfam" id="PF04452">
    <property type="entry name" value="Methyltrans_RNA"/>
    <property type="match status" value="1"/>
</dbReference>
<dbReference type="InterPro" id="IPR006700">
    <property type="entry name" value="RsmE"/>
</dbReference>
<dbReference type="CDD" id="cd18084">
    <property type="entry name" value="RsmE-like"/>
    <property type="match status" value="1"/>
</dbReference>
<dbReference type="Proteomes" id="UP000253908">
    <property type="component" value="Chromosome"/>
</dbReference>
<keyword evidence="6 12" id="KW-0698">rRNA processing</keyword>